<dbReference type="RefSeq" id="WP_254093076.1">
    <property type="nucleotide sequence ID" value="NZ_JAHESC010000049.1"/>
</dbReference>
<keyword evidence="2" id="KW-1185">Reference proteome</keyword>
<dbReference type="AlphaFoldDB" id="A0AAP2DD49"/>
<evidence type="ECO:0000313" key="1">
    <source>
        <dbReference type="EMBL" id="MBT1689853.1"/>
    </source>
</evidence>
<gene>
    <name evidence="1" type="ORF">KK078_25045</name>
</gene>
<protein>
    <submittedName>
        <fullName evidence="1">Uncharacterized protein</fullName>
    </submittedName>
</protein>
<comment type="caution">
    <text evidence="1">The sequence shown here is derived from an EMBL/GenBank/DDBJ whole genome shotgun (WGS) entry which is preliminary data.</text>
</comment>
<organism evidence="1 2">
    <name type="scientific">Dawidia soli</name>
    <dbReference type="NCBI Taxonomy" id="2782352"/>
    <lineage>
        <taxon>Bacteria</taxon>
        <taxon>Pseudomonadati</taxon>
        <taxon>Bacteroidota</taxon>
        <taxon>Cytophagia</taxon>
        <taxon>Cytophagales</taxon>
        <taxon>Chryseotaleaceae</taxon>
        <taxon>Dawidia</taxon>
    </lineage>
</organism>
<reference evidence="1 2" key="1">
    <citation type="submission" date="2021-05" db="EMBL/GenBank/DDBJ databases">
        <title>A Polyphasic approach of four new species of the genus Ohtaekwangia: Ohtaekwangia histidinii sp. nov., Ohtaekwangia cretensis sp. nov., Ohtaekwangia indiensis sp. nov., Ohtaekwangia reichenbachii sp. nov. from diverse environment.</title>
        <authorList>
            <person name="Octaviana S."/>
        </authorList>
    </citation>
    <scope>NUCLEOTIDE SEQUENCE [LARGE SCALE GENOMIC DNA]</scope>
    <source>
        <strain evidence="1 2">PWU37</strain>
    </source>
</reference>
<proteinExistence type="predicted"/>
<evidence type="ECO:0000313" key="2">
    <source>
        <dbReference type="Proteomes" id="UP001319180"/>
    </source>
</evidence>
<dbReference type="EMBL" id="JAHESC010000049">
    <property type="protein sequence ID" value="MBT1689853.1"/>
    <property type="molecule type" value="Genomic_DNA"/>
</dbReference>
<accession>A0AAP2DD49</accession>
<sequence>MKRFVTNQGLRSIPAHAGDAMPAIAEAILTEHRNKLVLQVYAALENYVEWTFHRIPTTNQVFWIRETLEGIKDKKVNLADLPMIYEEVRQSDYVVVRDEPFIQEINEKIERVLIQN</sequence>
<name>A0AAP2DD49_9BACT</name>
<dbReference type="Proteomes" id="UP001319180">
    <property type="component" value="Unassembled WGS sequence"/>
</dbReference>